<name>A0A0C2X7C6_AMAMK</name>
<evidence type="ECO:0000313" key="1">
    <source>
        <dbReference type="EMBL" id="KIL64648.1"/>
    </source>
</evidence>
<evidence type="ECO:0000313" key="2">
    <source>
        <dbReference type="Proteomes" id="UP000054549"/>
    </source>
</evidence>
<gene>
    <name evidence="1" type="ORF">M378DRAFT_78064</name>
</gene>
<proteinExistence type="predicted"/>
<protein>
    <recommendedName>
        <fullName evidence="3">F-box domain-containing protein</fullName>
    </recommendedName>
</protein>
<dbReference type="HOGENOM" id="CLU_011151_1_1_1"/>
<sequence>MARTPLSLDGVPQEVLEHIAYHTATSDFLGPPSALVPLICLNRHCYTQLSVAYNYHLYARIFHAKFDIAAPMRRFGPQKLGPEVLALELQRRCFYLKRLRAQEDARFTQISDDKLLQDLLFHMYLMMLENDGKNERQLREYGRIESWLQVYWFDDNGSSRSFQSILIEKWPPNDMQSSVSMWLFWFFMKSDDCYNSPSMMHILRIFALSAHQYHLSLYPWTDFLPYRPRSQSSTTTYYSEELHVEPAPLATPAILSFLTLVNKMAEDNAYPTSSNPSTYLPMKNNSLEWECEWGRCTSNQIHQIGGILSASFRPGSIEGVWEGFFTYTEFTAYASLLAGASPNILNKSMVVRHRQTWKLREHHLVDEGNITSVDGLGAGQSAPLSPGNCLRSYFPSECQIKEDRDGVYVQEPERHCNLHYRRASYTSNSGPAAPSVKDVIIIGEGHSAWGQFKLFGRVRPFDGFISLTKEYTDGDRGKWLYRGYLVGDINGILAGRWRDTFSPAEVPGYEGCFVMSRRR</sequence>
<reference evidence="1 2" key="1">
    <citation type="submission" date="2014-04" db="EMBL/GenBank/DDBJ databases">
        <title>Evolutionary Origins and Diversification of the Mycorrhizal Mutualists.</title>
        <authorList>
            <consortium name="DOE Joint Genome Institute"/>
            <consortium name="Mycorrhizal Genomics Consortium"/>
            <person name="Kohler A."/>
            <person name="Kuo A."/>
            <person name="Nagy L.G."/>
            <person name="Floudas D."/>
            <person name="Copeland A."/>
            <person name="Barry K.W."/>
            <person name="Cichocki N."/>
            <person name="Veneault-Fourrey C."/>
            <person name="LaButti K."/>
            <person name="Lindquist E.A."/>
            <person name="Lipzen A."/>
            <person name="Lundell T."/>
            <person name="Morin E."/>
            <person name="Murat C."/>
            <person name="Riley R."/>
            <person name="Ohm R."/>
            <person name="Sun H."/>
            <person name="Tunlid A."/>
            <person name="Henrissat B."/>
            <person name="Grigoriev I.V."/>
            <person name="Hibbett D.S."/>
            <person name="Martin F."/>
        </authorList>
    </citation>
    <scope>NUCLEOTIDE SEQUENCE [LARGE SCALE GENOMIC DNA]</scope>
    <source>
        <strain evidence="1 2">Koide BX008</strain>
    </source>
</reference>
<keyword evidence="2" id="KW-1185">Reference proteome</keyword>
<dbReference type="OrthoDB" id="3263050at2759"/>
<dbReference type="AlphaFoldDB" id="A0A0C2X7C6"/>
<dbReference type="InParanoid" id="A0A0C2X7C6"/>
<accession>A0A0C2X7C6</accession>
<dbReference type="EMBL" id="KN818248">
    <property type="protein sequence ID" value="KIL64648.1"/>
    <property type="molecule type" value="Genomic_DNA"/>
</dbReference>
<dbReference type="Proteomes" id="UP000054549">
    <property type="component" value="Unassembled WGS sequence"/>
</dbReference>
<organism evidence="1 2">
    <name type="scientific">Amanita muscaria (strain Koide BX008)</name>
    <dbReference type="NCBI Taxonomy" id="946122"/>
    <lineage>
        <taxon>Eukaryota</taxon>
        <taxon>Fungi</taxon>
        <taxon>Dikarya</taxon>
        <taxon>Basidiomycota</taxon>
        <taxon>Agaricomycotina</taxon>
        <taxon>Agaricomycetes</taxon>
        <taxon>Agaricomycetidae</taxon>
        <taxon>Agaricales</taxon>
        <taxon>Pluteineae</taxon>
        <taxon>Amanitaceae</taxon>
        <taxon>Amanita</taxon>
    </lineage>
</organism>
<evidence type="ECO:0008006" key="3">
    <source>
        <dbReference type="Google" id="ProtNLM"/>
    </source>
</evidence>